<comment type="caution">
    <text evidence="1">The sequence shown here is derived from an EMBL/GenBank/DDBJ whole genome shotgun (WGS) entry which is preliminary data.</text>
</comment>
<dbReference type="EMBL" id="JAGGKS010000001">
    <property type="protein sequence ID" value="MBP1924454.1"/>
    <property type="molecule type" value="Genomic_DNA"/>
</dbReference>
<dbReference type="RefSeq" id="WP_209510215.1">
    <property type="nucleotide sequence ID" value="NZ_JAGGKS010000001.1"/>
</dbReference>
<keyword evidence="2" id="KW-1185">Reference proteome</keyword>
<evidence type="ECO:0000313" key="1">
    <source>
        <dbReference type="EMBL" id="MBP1924454.1"/>
    </source>
</evidence>
<evidence type="ECO:0000313" key="2">
    <source>
        <dbReference type="Proteomes" id="UP001519342"/>
    </source>
</evidence>
<sequence>MPCILIKTKKTNTTVDLKLLSEDLSKSTGIDINRISIIVDYYSDKDFFNLDDNLIIFVNISENNQKDQIELLCNKISSLSESYFNKKQNSSAVICNLIQKGYFYLNGMRK</sequence>
<protein>
    <submittedName>
        <fullName evidence="1">Uncharacterized protein</fullName>
    </submittedName>
</protein>
<proteinExistence type="predicted"/>
<accession>A0ABS4G9V7</accession>
<name>A0ABS4G9V7_9FIRM</name>
<dbReference type="Proteomes" id="UP001519342">
    <property type="component" value="Unassembled WGS sequence"/>
</dbReference>
<organism evidence="1 2">
    <name type="scientific">Sedimentibacter acidaminivorans</name>
    <dbReference type="NCBI Taxonomy" id="913099"/>
    <lineage>
        <taxon>Bacteria</taxon>
        <taxon>Bacillati</taxon>
        <taxon>Bacillota</taxon>
        <taxon>Tissierellia</taxon>
        <taxon>Sedimentibacter</taxon>
    </lineage>
</organism>
<reference evidence="1 2" key="1">
    <citation type="submission" date="2021-03" db="EMBL/GenBank/DDBJ databases">
        <title>Genomic Encyclopedia of Type Strains, Phase IV (KMG-IV): sequencing the most valuable type-strain genomes for metagenomic binning, comparative biology and taxonomic classification.</title>
        <authorList>
            <person name="Goeker M."/>
        </authorList>
    </citation>
    <scope>NUCLEOTIDE SEQUENCE [LARGE SCALE GENOMIC DNA]</scope>
    <source>
        <strain evidence="1 2">DSM 24004</strain>
    </source>
</reference>
<gene>
    <name evidence="1" type="ORF">J2Z76_000307</name>
</gene>